<feature type="domain" description="HYDIN/VesB/CFA65-like Ig-like" evidence="6">
    <location>
        <begin position="917"/>
        <end position="1010"/>
    </location>
</feature>
<comment type="caution">
    <text evidence="7">The sequence shown here is derived from an EMBL/GenBank/DDBJ whole genome shotgun (WGS) entry which is preliminary data.</text>
</comment>
<name>A0ABS6ANE1_9RHOB</name>
<feature type="region of interest" description="Disordered" evidence="5">
    <location>
        <begin position="1"/>
        <end position="40"/>
    </location>
</feature>
<feature type="compositionally biased region" description="Basic and acidic residues" evidence="5">
    <location>
        <begin position="1"/>
        <end position="22"/>
    </location>
</feature>
<dbReference type="Pfam" id="PF22544">
    <property type="entry name" value="HYDIN_VesB_CFA65-like_Ig"/>
    <property type="match status" value="1"/>
</dbReference>
<dbReference type="EMBL" id="JAHKNG010000055">
    <property type="protein sequence ID" value="MBU3032090.1"/>
    <property type="molecule type" value="Genomic_DNA"/>
</dbReference>
<dbReference type="RefSeq" id="WP_216034693.1">
    <property type="nucleotide sequence ID" value="NZ_JAHKNG010000055.1"/>
</dbReference>
<dbReference type="Proteomes" id="UP001166191">
    <property type="component" value="Unassembled WGS sequence"/>
</dbReference>
<keyword evidence="4" id="KW-0966">Cell projection</keyword>
<organism evidence="7 8">
    <name type="scientific">Paracoccus marinaquae</name>
    <dbReference type="NCBI Taxonomy" id="2841926"/>
    <lineage>
        <taxon>Bacteria</taxon>
        <taxon>Pseudomonadati</taxon>
        <taxon>Pseudomonadota</taxon>
        <taxon>Alphaproteobacteria</taxon>
        <taxon>Rhodobacterales</taxon>
        <taxon>Paracoccaceae</taxon>
        <taxon>Paracoccus</taxon>
    </lineage>
</organism>
<dbReference type="NCBIfam" id="NF012200">
    <property type="entry name" value="choice_anch_D"/>
    <property type="match status" value="2"/>
</dbReference>
<reference evidence="7" key="1">
    <citation type="submission" date="2021-06" db="EMBL/GenBank/DDBJ databases">
        <title>Paracoccus bacterium XHP0099 sp. nov., isolated from the surface waters of the Yellow Sea.</title>
        <authorList>
            <person name="Xue H."/>
            <person name="Zhang D."/>
        </authorList>
    </citation>
    <scope>NUCLEOTIDE SEQUENCE</scope>
    <source>
        <strain evidence="7">XHP0099</strain>
    </source>
</reference>
<evidence type="ECO:0000313" key="8">
    <source>
        <dbReference type="Proteomes" id="UP001166191"/>
    </source>
</evidence>
<comment type="subcellular location">
    <subcellularLocation>
        <location evidence="1">Cell projection</location>
    </subcellularLocation>
    <subcellularLocation>
        <location evidence="2">Cytoplasm</location>
    </subcellularLocation>
</comment>
<feature type="compositionally biased region" description="Basic and acidic residues" evidence="5">
    <location>
        <begin position="218"/>
        <end position="231"/>
    </location>
</feature>
<proteinExistence type="predicted"/>
<evidence type="ECO:0000256" key="3">
    <source>
        <dbReference type="ARBA" id="ARBA00022490"/>
    </source>
</evidence>
<evidence type="ECO:0000256" key="5">
    <source>
        <dbReference type="SAM" id="MobiDB-lite"/>
    </source>
</evidence>
<protein>
    <submittedName>
        <fullName evidence="7">Choice-of-anchor D domain-containing protein</fullName>
    </submittedName>
</protein>
<sequence length="1171" mass="126118">MHRTHDKDLNATVTRDDGDRIRSVNFGDHPSEAMKDRARQGPKSFLRSMAMRLGIPPEELSDLDRPASFHAPEEKGVQYRLSDRKTFFDTTTFVYRQTYHNTPVWGAGITVTVKDDDARILSMTDTGARGIDAPLPQPRELAPFRILFAGGEKTDPDAPGPKEAGTKAAAAQAGSLLDDILGAAIEAERKYGDGKGVPTLIRGRFQVYRYETEKRLYDHPVQDPARRRDDAGDSEERETPILPLPPVPKSIKDGDWRFVAELVVRFPYRGLRMNWRLLVDIQTHAVLYLRALASGANGLVFTYDPITSTGSNGNDATQGNAVLNPLRDDVVLEGLDPPVGGTQALSGNLVRVVEVDPPAIAAPTRPAGADFDFSARTDEFSAVNAYFHNDRFFRLVESLGFPLGSYFDGTSFPIDVDHRGFNGAVNAHCIGDGDGIAHTCYGLIDSTGGNVGIACDWGVVLHELGGHGILYDHVSSANFGFAHSAGDSFAMILNDYLSEWHNGGAIDRFALAPFPFPGGLRRSDRTVAAGWGWDGPNDVGSYSSEQILSTCMFRVYRSIGGDSTRATRREFAARMTAYLMLRAVGTLSPVSNPNDPALFLDALLTADAGDWTTEGLFGGAYEKVLAWSFEQQDLNDGAPPIVDVYIDDGRGGEYEYLPDFTDAAAIWNRRAPDGLAGHQEPGLGTNYAYVRVRNRGSSAADNVAVRGFHSKPLAGRSWPDDLQPMTTPELGAGTIQPNDAEEVVVGPFAWTPVANAEGHDSMMMIVSAPGDPSNSDKFGAGEEIEDWRLVPNDNNIAVRDVRLEPRLVTVIADSGEFGNVCPGSHKDMVLVLSNSGFGTLAIRNITSSSGDFLVPGVVSYPIAIASGDSVEVPIRFQPGGFGPAAGVITVFSNDPEGPRTIRVSGQAKPPRLVVIVPDHGDFGEVCPGSFADRMLILNNSGKCPLTIRAITSSSAEFVVAHVMSFPIVVGAGDFVHVPVRFQPVDHGAKAGTITIDSDDPAGKKTIKLTGKAPSGRLTITGSTCIGGVRACCVGERTIALCNTGKCALHVTDVGFDRKTGHWRLVNNPFPAVLHPGSCLNLLIRYKATEKCPKCVQLVIRSDDPDMPVRKLDLMAYTVWPHSKPGKSGCACDDDCGCGPCDDGCGVQSLDPCCFDEDCDENGRRDEQGDDC</sequence>
<dbReference type="InterPro" id="IPR053879">
    <property type="entry name" value="HYDIN_VesB_CFA65-like_Ig"/>
</dbReference>
<keyword evidence="3" id="KW-0963">Cytoplasm</keyword>
<keyword evidence="8" id="KW-1185">Reference proteome</keyword>
<evidence type="ECO:0000259" key="6">
    <source>
        <dbReference type="Pfam" id="PF22544"/>
    </source>
</evidence>
<feature type="region of interest" description="Disordered" evidence="5">
    <location>
        <begin position="218"/>
        <end position="246"/>
    </location>
</feature>
<gene>
    <name evidence="7" type="ORF">KNW02_18500</name>
</gene>
<accession>A0ABS6ANE1</accession>
<evidence type="ECO:0000256" key="2">
    <source>
        <dbReference type="ARBA" id="ARBA00004496"/>
    </source>
</evidence>
<evidence type="ECO:0000256" key="1">
    <source>
        <dbReference type="ARBA" id="ARBA00004316"/>
    </source>
</evidence>
<evidence type="ECO:0000313" key="7">
    <source>
        <dbReference type="EMBL" id="MBU3032090.1"/>
    </source>
</evidence>
<feature type="compositionally biased region" description="Basic and acidic residues" evidence="5">
    <location>
        <begin position="29"/>
        <end position="39"/>
    </location>
</feature>
<evidence type="ECO:0000256" key="4">
    <source>
        <dbReference type="ARBA" id="ARBA00023273"/>
    </source>
</evidence>